<accession>A0A9N7P354</accession>
<comment type="caution">
    <text evidence="1">The sequence shown here is derived from an EMBL/GenBank/DDBJ whole genome shotgun (WGS) entry which is preliminary data.</text>
</comment>
<gene>
    <name evidence="1" type="ORF">SHERM_07644</name>
</gene>
<dbReference type="OrthoDB" id="185373at2759"/>
<dbReference type="AlphaFoldDB" id="A0A9N7P354"/>
<evidence type="ECO:0000313" key="1">
    <source>
        <dbReference type="EMBL" id="CAA0841769.1"/>
    </source>
</evidence>
<dbReference type="EMBL" id="CACSLK010034598">
    <property type="protein sequence ID" value="CAA0841769.1"/>
    <property type="molecule type" value="Genomic_DNA"/>
</dbReference>
<evidence type="ECO:0000313" key="2">
    <source>
        <dbReference type="Proteomes" id="UP001153555"/>
    </source>
</evidence>
<organism evidence="1 2">
    <name type="scientific">Striga hermonthica</name>
    <name type="common">Purple witchweed</name>
    <name type="synonym">Buchnera hermonthica</name>
    <dbReference type="NCBI Taxonomy" id="68872"/>
    <lineage>
        <taxon>Eukaryota</taxon>
        <taxon>Viridiplantae</taxon>
        <taxon>Streptophyta</taxon>
        <taxon>Embryophyta</taxon>
        <taxon>Tracheophyta</taxon>
        <taxon>Spermatophyta</taxon>
        <taxon>Magnoliopsida</taxon>
        <taxon>eudicotyledons</taxon>
        <taxon>Gunneridae</taxon>
        <taxon>Pentapetalae</taxon>
        <taxon>asterids</taxon>
        <taxon>lamiids</taxon>
        <taxon>Lamiales</taxon>
        <taxon>Orobanchaceae</taxon>
        <taxon>Buchnereae</taxon>
        <taxon>Striga</taxon>
    </lineage>
</organism>
<keyword evidence="2" id="KW-1185">Reference proteome</keyword>
<sequence length="110" mass="12584">MQVTGDSKSLHVGDRIYEHVVRFSSEYDVLIFIKLMSMSLRWETIGQPDESLSRWSPSFEQMVSKDLDSRNTFAWVFSRLVEENGDSTKPDETTFLSVLKACESLGAVEK</sequence>
<proteinExistence type="predicted"/>
<dbReference type="Proteomes" id="UP001153555">
    <property type="component" value="Unassembled WGS sequence"/>
</dbReference>
<reference evidence="1" key="1">
    <citation type="submission" date="2019-12" db="EMBL/GenBank/DDBJ databases">
        <authorList>
            <person name="Scholes J."/>
        </authorList>
    </citation>
    <scope>NUCLEOTIDE SEQUENCE</scope>
</reference>
<name>A0A9N7P354_STRHE</name>
<protein>
    <submittedName>
        <fullName evidence="1">Uncharacterized protein</fullName>
    </submittedName>
</protein>